<dbReference type="InterPro" id="IPR011011">
    <property type="entry name" value="Znf_FYVE_PHD"/>
</dbReference>
<dbReference type="GO" id="GO:0005737">
    <property type="term" value="C:cytoplasm"/>
    <property type="evidence" value="ECO:0007669"/>
    <property type="project" value="TreeGrafter"/>
</dbReference>
<dbReference type="InterPro" id="IPR003126">
    <property type="entry name" value="Znf_UBR"/>
</dbReference>
<evidence type="ECO:0000256" key="15">
    <source>
        <dbReference type="ARBA" id="ARBA00083573"/>
    </source>
</evidence>
<evidence type="ECO:0000313" key="18">
    <source>
        <dbReference type="EnsemblMetazoa" id="ASTEI03829-PA"/>
    </source>
</evidence>
<evidence type="ECO:0000259" key="17">
    <source>
        <dbReference type="PROSITE" id="PS51157"/>
    </source>
</evidence>
<evidence type="ECO:0000256" key="3">
    <source>
        <dbReference type="ARBA" id="ARBA00012483"/>
    </source>
</evidence>
<dbReference type="Pfam" id="PF02207">
    <property type="entry name" value="zf-UBR"/>
    <property type="match status" value="1"/>
</dbReference>
<evidence type="ECO:0000256" key="7">
    <source>
        <dbReference type="ARBA" id="ARBA00022723"/>
    </source>
</evidence>
<evidence type="ECO:0000256" key="2">
    <source>
        <dbReference type="ARBA" id="ARBA00004906"/>
    </source>
</evidence>
<dbReference type="PANTHER" id="PTHR13513:SF9">
    <property type="entry name" value="E3 UBIQUITIN-PROTEIN LIGASE UBR7-RELATED"/>
    <property type="match status" value="1"/>
</dbReference>
<evidence type="ECO:0000256" key="1">
    <source>
        <dbReference type="ARBA" id="ARBA00000900"/>
    </source>
</evidence>
<name>A0A182Y5U3_ANOST</name>
<dbReference type="AlphaFoldDB" id="A0A182Y5U3"/>
<feature type="compositionally biased region" description="Low complexity" evidence="16">
    <location>
        <begin position="224"/>
        <end position="235"/>
    </location>
</feature>
<proteinExistence type="predicted"/>
<comment type="pathway">
    <text evidence="2">Protein modification; protein ubiquitination.</text>
</comment>
<evidence type="ECO:0000256" key="5">
    <source>
        <dbReference type="ARBA" id="ARBA00022553"/>
    </source>
</evidence>
<evidence type="ECO:0000256" key="4">
    <source>
        <dbReference type="ARBA" id="ARBA00022499"/>
    </source>
</evidence>
<evidence type="ECO:0000256" key="8">
    <source>
        <dbReference type="ARBA" id="ARBA00022771"/>
    </source>
</evidence>
<dbReference type="VEuPathDB" id="VectorBase:ASTEI03829"/>
<dbReference type="PROSITE" id="PS51157">
    <property type="entry name" value="ZF_UBR"/>
    <property type="match status" value="1"/>
</dbReference>
<evidence type="ECO:0000256" key="10">
    <source>
        <dbReference type="ARBA" id="ARBA00022833"/>
    </source>
</evidence>
<dbReference type="CDD" id="cd15542">
    <property type="entry name" value="PHD_UBR7"/>
    <property type="match status" value="1"/>
</dbReference>
<keyword evidence="19" id="KW-1185">Reference proteome</keyword>
<dbReference type="SUPFAM" id="SSF57903">
    <property type="entry name" value="FYVE/PHD zinc finger"/>
    <property type="match status" value="1"/>
</dbReference>
<dbReference type="VEuPathDB" id="VectorBase:ASTE011381"/>
<evidence type="ECO:0000256" key="11">
    <source>
        <dbReference type="ARBA" id="ARBA00022843"/>
    </source>
</evidence>
<dbReference type="FunFam" id="3.30.40.10:FF:000183">
    <property type="entry name" value="putative E3 ubiquitin-protein ligase UBR7"/>
    <property type="match status" value="1"/>
</dbReference>
<dbReference type="EnsemblMetazoa" id="ASTEI03829-RA">
    <property type="protein sequence ID" value="ASTEI03829-PA"/>
    <property type="gene ID" value="ASTEI03829"/>
</dbReference>
<dbReference type="InterPro" id="IPR013083">
    <property type="entry name" value="Znf_RING/FYVE/PHD"/>
</dbReference>
<evidence type="ECO:0000256" key="12">
    <source>
        <dbReference type="ARBA" id="ARBA00055627"/>
    </source>
</evidence>
<feature type="domain" description="UBR-type" evidence="17">
    <location>
        <begin position="39"/>
        <end position="115"/>
    </location>
</feature>
<dbReference type="Gene3D" id="3.30.40.10">
    <property type="entry name" value="Zinc/RING finger domain, C3HC4 (zinc finger)"/>
    <property type="match status" value="1"/>
</dbReference>
<keyword evidence="9" id="KW-0833">Ubl conjugation pathway</keyword>
<organism evidence="18 19">
    <name type="scientific">Anopheles stephensi</name>
    <name type="common">Indo-Pakistan malaria mosquito</name>
    <dbReference type="NCBI Taxonomy" id="30069"/>
    <lineage>
        <taxon>Eukaryota</taxon>
        <taxon>Metazoa</taxon>
        <taxon>Ecdysozoa</taxon>
        <taxon>Arthropoda</taxon>
        <taxon>Hexapoda</taxon>
        <taxon>Insecta</taxon>
        <taxon>Pterygota</taxon>
        <taxon>Neoptera</taxon>
        <taxon>Endopterygota</taxon>
        <taxon>Diptera</taxon>
        <taxon>Nematocera</taxon>
        <taxon>Culicoidea</taxon>
        <taxon>Culicidae</taxon>
        <taxon>Anophelinae</taxon>
        <taxon>Anopheles</taxon>
    </lineage>
</organism>
<accession>A0A182Y5U3</accession>
<keyword evidence="7" id="KW-0479">Metal-binding</keyword>
<keyword evidence="11" id="KW-0832">Ubl conjugation</keyword>
<dbReference type="OMA" id="GAMVYNH"/>
<dbReference type="SMART" id="SM00396">
    <property type="entry name" value="ZnF_UBR1"/>
    <property type="match status" value="1"/>
</dbReference>
<keyword evidence="10" id="KW-0862">Zinc</keyword>
<dbReference type="CDD" id="cd19677">
    <property type="entry name" value="UBR-box_UBR7"/>
    <property type="match status" value="1"/>
</dbReference>
<reference evidence="18" key="2">
    <citation type="submission" date="2020-05" db="UniProtKB">
        <authorList>
            <consortium name="EnsemblMetazoa"/>
        </authorList>
    </citation>
    <scope>IDENTIFICATION</scope>
    <source>
        <strain evidence="18">Indian</strain>
    </source>
</reference>
<dbReference type="InterPro" id="IPR040204">
    <property type="entry name" value="UBR7"/>
</dbReference>
<comment type="function">
    <text evidence="12">E3 ubiquitin-protein ligase which is a component of the N-end rule pathway. Recognizes and binds to proteins bearing specific N-terminal residues that are destabilizing according to the N-end rule, leading to their ubiquitination and subsequent degradation.</text>
</comment>
<evidence type="ECO:0000256" key="9">
    <source>
        <dbReference type="ARBA" id="ARBA00022786"/>
    </source>
</evidence>
<dbReference type="InterPro" id="IPR047506">
    <property type="entry name" value="UBR7-like_UBR-box"/>
</dbReference>
<feature type="region of interest" description="Disordered" evidence="16">
    <location>
        <begin position="220"/>
        <end position="261"/>
    </location>
</feature>
<keyword evidence="5" id="KW-0597">Phosphoprotein</keyword>
<evidence type="ECO:0000313" key="19">
    <source>
        <dbReference type="Proteomes" id="UP000076408"/>
    </source>
</evidence>
<keyword evidence="6" id="KW-0808">Transferase</keyword>
<dbReference type="VEuPathDB" id="VectorBase:ASTEI20_043177"/>
<sequence>MEQKQDQQDTSYVTMADILQEQEELEETSRAVLGGSDEKNCTYSKGYVGRQALYACLTCVPEARGIESKRSGICLACSLQCHDNHELLELYTKRNFRCDCGGKRMPEVKCKLEPRKEEENSRNRYNQNFSGLYCVCHRPYPDPDDDVDDEMIQCVVCEDWYHMRHLDVEESKSAKDYGEMVCGGCMEANPFLKHYVGKIEDASKAPLDDTVQVDVTGLDESNVAAPDADPDTAGPSEPKQRRLDDSTVAADEPPKDKPTVSLDICTMPPLDEDGEKAYKKGASFWVEGWRKFLCQCKECTELYKKHGVEYLLNEKDTVKHYEEVGKQKHGTDGSAYEQGMQMLGQLDRVTQVDMLTEYNRMTSRLREFLDQFVTNQQVVTRDDINEFFATLNKERRESSASSGPPPYFCR</sequence>
<dbReference type="GO" id="GO:0061630">
    <property type="term" value="F:ubiquitin protein ligase activity"/>
    <property type="evidence" value="ECO:0007669"/>
    <property type="project" value="UniProtKB-EC"/>
</dbReference>
<dbReference type="STRING" id="30069.A0A182Y5U3"/>
<comment type="catalytic activity">
    <reaction evidence="1">
        <text>S-ubiquitinyl-[E2 ubiquitin-conjugating enzyme]-L-cysteine + [acceptor protein]-L-lysine = [E2 ubiquitin-conjugating enzyme]-L-cysteine + N(6)-ubiquitinyl-[acceptor protein]-L-lysine.</text>
        <dbReference type="EC" id="2.3.2.27"/>
    </reaction>
</comment>
<dbReference type="Proteomes" id="UP000076408">
    <property type="component" value="Unassembled WGS sequence"/>
</dbReference>
<evidence type="ECO:0000256" key="6">
    <source>
        <dbReference type="ARBA" id="ARBA00022679"/>
    </source>
</evidence>
<evidence type="ECO:0000256" key="16">
    <source>
        <dbReference type="SAM" id="MobiDB-lite"/>
    </source>
</evidence>
<keyword evidence="4" id="KW-1017">Isopeptide bond</keyword>
<dbReference type="PANTHER" id="PTHR13513">
    <property type="entry name" value="E3 UBIQUITIN-PROTEIN LIGASE UBR7"/>
    <property type="match status" value="1"/>
</dbReference>
<keyword evidence="8" id="KW-0863">Zinc-finger</keyword>
<dbReference type="GO" id="GO:0008270">
    <property type="term" value="F:zinc ion binding"/>
    <property type="evidence" value="ECO:0007669"/>
    <property type="project" value="UniProtKB-KW"/>
</dbReference>
<reference evidence="19" key="1">
    <citation type="journal article" date="2014" name="Genome Biol.">
        <title>Genome analysis of a major urban malaria vector mosquito, Anopheles stephensi.</title>
        <authorList>
            <person name="Jiang X."/>
            <person name="Peery A."/>
            <person name="Hall A.B."/>
            <person name="Sharma A."/>
            <person name="Chen X.G."/>
            <person name="Waterhouse R.M."/>
            <person name="Komissarov A."/>
            <person name="Riehle M.M."/>
            <person name="Shouche Y."/>
            <person name="Sharakhova M.V."/>
            <person name="Lawson D."/>
            <person name="Pakpour N."/>
            <person name="Arensburger P."/>
            <person name="Davidson V.L."/>
            <person name="Eiglmeier K."/>
            <person name="Emrich S."/>
            <person name="George P."/>
            <person name="Kennedy R.C."/>
            <person name="Mane S.P."/>
            <person name="Maslen G."/>
            <person name="Oringanje C."/>
            <person name="Qi Y."/>
            <person name="Settlage R."/>
            <person name="Tojo M."/>
            <person name="Tubio J.M."/>
            <person name="Unger M.F."/>
            <person name="Wang B."/>
            <person name="Vernick K.D."/>
            <person name="Ribeiro J.M."/>
            <person name="James A.A."/>
            <person name="Michel K."/>
            <person name="Riehle M.A."/>
            <person name="Luckhart S."/>
            <person name="Sharakhov I.V."/>
            <person name="Tu Z."/>
        </authorList>
    </citation>
    <scope>NUCLEOTIDE SEQUENCE [LARGE SCALE GENOMIC DNA]</scope>
    <source>
        <strain evidence="19">Indian</strain>
    </source>
</reference>
<dbReference type="EC" id="2.3.2.27" evidence="3"/>
<evidence type="ECO:0000256" key="14">
    <source>
        <dbReference type="ARBA" id="ARBA00078314"/>
    </source>
</evidence>
<evidence type="ECO:0000256" key="13">
    <source>
        <dbReference type="ARBA" id="ARBA00071060"/>
    </source>
</evidence>
<protein>
    <recommendedName>
        <fullName evidence="13">Putative E3 ubiquitin-protein ligase UBR7</fullName>
        <ecNumber evidence="3">2.3.2.27</ecNumber>
    </recommendedName>
    <alternativeName>
        <fullName evidence="14">N-recognin-7</fullName>
    </alternativeName>
    <alternativeName>
        <fullName evidence="15">RING-type E3 ubiquitin transferase UBR7</fullName>
    </alternativeName>
</protein>